<dbReference type="Proteomes" id="UP000076512">
    <property type="component" value="Unassembled WGS sequence"/>
</dbReference>
<proteinExistence type="inferred from homology"/>
<evidence type="ECO:0000259" key="3">
    <source>
        <dbReference type="Pfam" id="PF01478"/>
    </source>
</evidence>
<dbReference type="OrthoDB" id="4428077at2"/>
<evidence type="ECO:0000313" key="4">
    <source>
        <dbReference type="EMBL" id="KZM74256.1"/>
    </source>
</evidence>
<keyword evidence="2" id="KW-1133">Transmembrane helix</keyword>
<feature type="transmembrane region" description="Helical" evidence="2">
    <location>
        <begin position="35"/>
        <end position="60"/>
    </location>
</feature>
<evidence type="ECO:0000256" key="2">
    <source>
        <dbReference type="SAM" id="Phobius"/>
    </source>
</evidence>
<comment type="caution">
    <text evidence="4">The sequence shown here is derived from an EMBL/GenBank/DDBJ whole genome shotgun (WGS) entry which is preliminary data.</text>
</comment>
<dbReference type="InterPro" id="IPR050882">
    <property type="entry name" value="Prepilin_peptidase/N-MTase"/>
</dbReference>
<dbReference type="InterPro" id="IPR000045">
    <property type="entry name" value="Prepilin_IV_endopep_pep"/>
</dbReference>
<accession>A0A164NDS8</accession>
<dbReference type="Pfam" id="PF01478">
    <property type="entry name" value="Peptidase_A24"/>
    <property type="match status" value="1"/>
</dbReference>
<organism evidence="4 5">
    <name type="scientific">Nocardia terpenica</name>
    <dbReference type="NCBI Taxonomy" id="455432"/>
    <lineage>
        <taxon>Bacteria</taxon>
        <taxon>Bacillati</taxon>
        <taxon>Actinomycetota</taxon>
        <taxon>Actinomycetes</taxon>
        <taxon>Mycobacteriales</taxon>
        <taxon>Nocardiaceae</taxon>
        <taxon>Nocardia</taxon>
    </lineage>
</organism>
<comment type="similarity">
    <text evidence="1">Belongs to the peptidase A24 family.</text>
</comment>
<dbReference type="EMBL" id="LWGR01000006">
    <property type="protein sequence ID" value="KZM74256.1"/>
    <property type="molecule type" value="Genomic_DNA"/>
</dbReference>
<dbReference type="GO" id="GO:0006465">
    <property type="term" value="P:signal peptide processing"/>
    <property type="evidence" value="ECO:0007669"/>
    <property type="project" value="TreeGrafter"/>
</dbReference>
<keyword evidence="2" id="KW-0472">Membrane</keyword>
<name>A0A164NDS8_9NOCA</name>
<dbReference type="STRING" id="455432.AWN90_26240"/>
<reference evidence="4 5" key="1">
    <citation type="submission" date="2016-04" db="EMBL/GenBank/DDBJ databases">
        <authorList>
            <person name="Evans L.H."/>
            <person name="Alamgir A."/>
            <person name="Owens N."/>
            <person name="Weber N.D."/>
            <person name="Virtaneva K."/>
            <person name="Barbian K."/>
            <person name="Babar A."/>
            <person name="Rosenke K."/>
        </authorList>
    </citation>
    <scope>NUCLEOTIDE SEQUENCE [LARGE SCALE GENOMIC DNA]</scope>
    <source>
        <strain evidence="4 5">IFM 0406</strain>
    </source>
</reference>
<sequence>MTVLALLVLFGWCAALSVADLRWRRLPNPLTLGGAVAILGYALAHGQGVAAAAGALLLAGPYLVVHLAAPAACGAGDVKLAVGLGAAAACGGGGAWVWAALAAPALTALLGVVAILVRTCRIRAAPGPSPLPHGPSMCLSTLVALLVAR</sequence>
<keyword evidence="5" id="KW-1185">Reference proteome</keyword>
<keyword evidence="2" id="KW-0812">Transmembrane</keyword>
<evidence type="ECO:0000313" key="5">
    <source>
        <dbReference type="Proteomes" id="UP000076512"/>
    </source>
</evidence>
<dbReference type="PANTHER" id="PTHR30487:SF0">
    <property type="entry name" value="PREPILIN LEADER PEPTIDASE_N-METHYLTRANSFERASE-RELATED"/>
    <property type="match status" value="1"/>
</dbReference>
<gene>
    <name evidence="4" type="ORF">AWN90_26240</name>
</gene>
<dbReference type="GO" id="GO:0004190">
    <property type="term" value="F:aspartic-type endopeptidase activity"/>
    <property type="evidence" value="ECO:0007669"/>
    <property type="project" value="InterPro"/>
</dbReference>
<feature type="domain" description="Prepilin type IV endopeptidase peptidase" evidence="3">
    <location>
        <begin position="7"/>
        <end position="101"/>
    </location>
</feature>
<dbReference type="AlphaFoldDB" id="A0A164NDS8"/>
<dbReference type="GO" id="GO:0005886">
    <property type="term" value="C:plasma membrane"/>
    <property type="evidence" value="ECO:0007669"/>
    <property type="project" value="TreeGrafter"/>
</dbReference>
<protein>
    <submittedName>
        <fullName evidence="4">Peptidase</fullName>
    </submittedName>
</protein>
<feature type="transmembrane region" description="Helical" evidence="2">
    <location>
        <begin position="95"/>
        <end position="117"/>
    </location>
</feature>
<dbReference type="PANTHER" id="PTHR30487">
    <property type="entry name" value="TYPE 4 PREPILIN-LIKE PROTEINS LEADER PEPTIDE-PROCESSING ENZYME"/>
    <property type="match status" value="1"/>
</dbReference>
<evidence type="ECO:0000256" key="1">
    <source>
        <dbReference type="ARBA" id="ARBA00005801"/>
    </source>
</evidence>
<dbReference type="Gene3D" id="1.20.120.1220">
    <property type="match status" value="1"/>
</dbReference>